<dbReference type="Gene3D" id="3.10.450.430">
    <property type="entry name" value="Protein of unknown function DUF2787"/>
    <property type="match status" value="1"/>
</dbReference>
<dbReference type="RefSeq" id="WP_065675563.1">
    <property type="nucleotide sequence ID" value="NZ_AP025463.1"/>
</dbReference>
<dbReference type="Proteomes" id="UP000092819">
    <property type="component" value="Unassembled WGS sequence"/>
</dbReference>
<dbReference type="InterPro" id="IPR021248">
    <property type="entry name" value="DUF2787"/>
</dbReference>
<dbReference type="Pfam" id="PF10980">
    <property type="entry name" value="DUF2787"/>
    <property type="match status" value="1"/>
</dbReference>
<dbReference type="AlphaFoldDB" id="A0A1C3J9X2"/>
<dbReference type="PANTHER" id="PTHR38978">
    <property type="entry name" value="DUF2787 DOMAIN-CONTAINING PROTEIN"/>
    <property type="match status" value="1"/>
</dbReference>
<protein>
    <recommendedName>
        <fullName evidence="3">DUF2787 domain-containing protein</fullName>
    </recommendedName>
</protein>
<reference evidence="2" key="1">
    <citation type="submission" date="2016-06" db="EMBL/GenBank/DDBJ databases">
        <authorList>
            <person name="Rodrigo-Torres L."/>
            <person name="Arahal D.R."/>
        </authorList>
    </citation>
    <scope>NUCLEOTIDE SEQUENCE [LARGE SCALE GENOMIC DNA]</scope>
    <source>
        <strain evidence="2">CECT 7224</strain>
    </source>
</reference>
<sequence length="150" mass="17494">MSQTTPHRLLVEYLNALTDRLDIPAFATRIALNFRVSSYYQDRSGFHPVEIQLNRSTNQSDNTHWSIVFVTSFAYPDEQTEKLEVELYFNFLRGWFYQPDIERCDLHQPQVTSLYQSYERSFLKQIQQGSFDGIQATLVNVDTPTKSSIA</sequence>
<keyword evidence="2" id="KW-1185">Reference proteome</keyword>
<gene>
    <name evidence="1" type="ORF">VCE7224_00678</name>
</gene>
<evidence type="ECO:0000313" key="1">
    <source>
        <dbReference type="EMBL" id="SBT11944.1"/>
    </source>
</evidence>
<dbReference type="EMBL" id="FLQZ01000013">
    <property type="protein sequence ID" value="SBT11944.1"/>
    <property type="molecule type" value="Genomic_DNA"/>
</dbReference>
<evidence type="ECO:0000313" key="2">
    <source>
        <dbReference type="Proteomes" id="UP000092819"/>
    </source>
</evidence>
<organism evidence="1 2">
    <name type="scientific">Vibrio celticus</name>
    <dbReference type="NCBI Taxonomy" id="446372"/>
    <lineage>
        <taxon>Bacteria</taxon>
        <taxon>Pseudomonadati</taxon>
        <taxon>Pseudomonadota</taxon>
        <taxon>Gammaproteobacteria</taxon>
        <taxon>Vibrionales</taxon>
        <taxon>Vibrionaceae</taxon>
        <taxon>Vibrio</taxon>
    </lineage>
</organism>
<evidence type="ECO:0008006" key="3">
    <source>
        <dbReference type="Google" id="ProtNLM"/>
    </source>
</evidence>
<dbReference type="PANTHER" id="PTHR38978:SF2">
    <property type="entry name" value="DUF2787 DOMAIN-CONTAINING PROTEIN"/>
    <property type="match status" value="1"/>
</dbReference>
<accession>A0A1C3J9X2</accession>
<name>A0A1C3J9X2_9VIBR</name>
<proteinExistence type="predicted"/>